<sequence>MKFEFLGTSDTGGIPLHQCTCKVCQEAREQGISNRSTSAYLTLDDGSVILFDAGYDALMDRFNTVTIRAVFLTHFHADHCLGLMRLRKSVTAIPCYIPDDADGFGDLLVRKDSLEYRVLNPLQSVEIQGVTITAVALVHSKPTLGYVIRTEKKSVAYLTDCGDIEETMLAFLHAQRIDHLFIDACYSEGMLSKKHCTPQTAAALIRRIEPQKGYFIHASCQTLLSIREKKIKVEYPYIEQGFHIEV</sequence>
<gene>
    <name evidence="2" type="ORF">CFH80_01985</name>
</gene>
<dbReference type="Pfam" id="PF12706">
    <property type="entry name" value="Lactamase_B_2"/>
    <property type="match status" value="1"/>
</dbReference>
<dbReference type="InterPro" id="IPR001279">
    <property type="entry name" value="Metallo-B-lactamas"/>
</dbReference>
<reference evidence="2 3" key="1">
    <citation type="journal article" date="2017" name="Front. Microbiol.">
        <title>Comparative Genomic Analysis of the Class Epsilonproteobacteria and Proposed Reclassification to Epsilonbacteraeota (phyl. nov.).</title>
        <authorList>
            <person name="Waite D.W."/>
            <person name="Vanwonterghem I."/>
            <person name="Rinke C."/>
            <person name="Parks D.H."/>
            <person name="Zhang Y."/>
            <person name="Takai K."/>
            <person name="Sievert S.M."/>
            <person name="Simon J."/>
            <person name="Campbell B.J."/>
            <person name="Hanson T.E."/>
            <person name="Woyke T."/>
            <person name="Klotz M.G."/>
            <person name="Hugenholtz P."/>
        </authorList>
    </citation>
    <scope>NUCLEOTIDE SEQUENCE [LARGE SCALE GENOMIC DNA]</scope>
    <source>
        <strain evidence="2">UBA11420</strain>
    </source>
</reference>
<dbReference type="Proteomes" id="UP000231638">
    <property type="component" value="Unassembled WGS sequence"/>
</dbReference>
<evidence type="ECO:0000313" key="2">
    <source>
        <dbReference type="EMBL" id="DAB36974.1"/>
    </source>
</evidence>
<protein>
    <submittedName>
        <fullName evidence="2">MBL fold metallo-hydrolase</fullName>
    </submittedName>
</protein>
<organism evidence="2 3">
    <name type="scientific">Sulfurospirillum cavolei</name>
    <dbReference type="NCBI Taxonomy" id="366522"/>
    <lineage>
        <taxon>Bacteria</taxon>
        <taxon>Pseudomonadati</taxon>
        <taxon>Campylobacterota</taxon>
        <taxon>Epsilonproteobacteria</taxon>
        <taxon>Campylobacterales</taxon>
        <taxon>Sulfurospirillaceae</taxon>
        <taxon>Sulfurospirillum</taxon>
    </lineage>
</organism>
<dbReference type="PANTHER" id="PTHR42663">
    <property type="entry name" value="HYDROLASE C777.06C-RELATED-RELATED"/>
    <property type="match status" value="1"/>
</dbReference>
<dbReference type="GO" id="GO:0016787">
    <property type="term" value="F:hydrolase activity"/>
    <property type="evidence" value="ECO:0007669"/>
    <property type="project" value="UniProtKB-KW"/>
</dbReference>
<dbReference type="EMBL" id="DLUG01000058">
    <property type="protein sequence ID" value="DAB36974.1"/>
    <property type="molecule type" value="Genomic_DNA"/>
</dbReference>
<dbReference type="AlphaFoldDB" id="A0A2D3WH04"/>
<dbReference type="SMART" id="SM00849">
    <property type="entry name" value="Lactamase_B"/>
    <property type="match status" value="1"/>
</dbReference>
<dbReference type="STRING" id="366522.GCA_001548055_01487"/>
<dbReference type="Gene3D" id="3.60.15.10">
    <property type="entry name" value="Ribonuclease Z/Hydroxyacylglutathione hydrolase-like"/>
    <property type="match status" value="1"/>
</dbReference>
<dbReference type="SUPFAM" id="SSF56281">
    <property type="entry name" value="Metallo-hydrolase/oxidoreductase"/>
    <property type="match status" value="1"/>
</dbReference>
<dbReference type="PANTHER" id="PTHR42663:SF6">
    <property type="entry name" value="HYDROLASE C777.06C-RELATED"/>
    <property type="match status" value="1"/>
</dbReference>
<evidence type="ECO:0000259" key="1">
    <source>
        <dbReference type="SMART" id="SM00849"/>
    </source>
</evidence>
<evidence type="ECO:0000313" key="3">
    <source>
        <dbReference type="Proteomes" id="UP000231638"/>
    </source>
</evidence>
<dbReference type="InterPro" id="IPR036866">
    <property type="entry name" value="RibonucZ/Hydroxyglut_hydro"/>
</dbReference>
<name>A0A2D3WH04_9BACT</name>
<feature type="domain" description="Metallo-beta-lactamase" evidence="1">
    <location>
        <begin position="36"/>
        <end position="217"/>
    </location>
</feature>
<keyword evidence="2" id="KW-0378">Hydrolase</keyword>
<proteinExistence type="predicted"/>
<comment type="caution">
    <text evidence="2">The sequence shown here is derived from an EMBL/GenBank/DDBJ whole genome shotgun (WGS) entry which is preliminary data.</text>
</comment>
<accession>A0A2D3WH04</accession>